<dbReference type="Proteomes" id="UP001152300">
    <property type="component" value="Unassembled WGS sequence"/>
</dbReference>
<comment type="caution">
    <text evidence="2">The sequence shown here is derived from an EMBL/GenBank/DDBJ whole genome shotgun (WGS) entry which is preliminary data.</text>
</comment>
<keyword evidence="3" id="KW-1185">Reference proteome</keyword>
<evidence type="ECO:0000313" key="3">
    <source>
        <dbReference type="Proteomes" id="UP001152300"/>
    </source>
</evidence>
<reference evidence="2" key="1">
    <citation type="submission" date="2022-11" db="EMBL/GenBank/DDBJ databases">
        <title>Genome Resource of Sclerotinia nivalis Strain SnTB1, a Plant Pathogen Isolated from American Ginseng.</title>
        <authorList>
            <person name="Fan S."/>
        </authorList>
    </citation>
    <scope>NUCLEOTIDE SEQUENCE</scope>
    <source>
        <strain evidence="2">SnTB1</strain>
    </source>
</reference>
<evidence type="ECO:0000256" key="1">
    <source>
        <dbReference type="SAM" id="MobiDB-lite"/>
    </source>
</evidence>
<feature type="compositionally biased region" description="Polar residues" evidence="1">
    <location>
        <begin position="78"/>
        <end position="87"/>
    </location>
</feature>
<name>A0A9X0AC23_9HELO</name>
<gene>
    <name evidence="2" type="ORF">OCU04_012966</name>
</gene>
<accession>A0A9X0AC23</accession>
<feature type="compositionally biased region" description="Basic residues" evidence="1">
    <location>
        <begin position="7"/>
        <end position="16"/>
    </location>
</feature>
<dbReference type="AlphaFoldDB" id="A0A9X0AC23"/>
<evidence type="ECO:0000313" key="2">
    <source>
        <dbReference type="EMBL" id="KAJ8058108.1"/>
    </source>
</evidence>
<protein>
    <submittedName>
        <fullName evidence="2">Uncharacterized protein</fullName>
    </submittedName>
</protein>
<dbReference type="OrthoDB" id="10618055at2759"/>
<organism evidence="2 3">
    <name type="scientific">Sclerotinia nivalis</name>
    <dbReference type="NCBI Taxonomy" id="352851"/>
    <lineage>
        <taxon>Eukaryota</taxon>
        <taxon>Fungi</taxon>
        <taxon>Dikarya</taxon>
        <taxon>Ascomycota</taxon>
        <taxon>Pezizomycotina</taxon>
        <taxon>Leotiomycetes</taxon>
        <taxon>Helotiales</taxon>
        <taxon>Sclerotiniaceae</taxon>
        <taxon>Sclerotinia</taxon>
    </lineage>
</organism>
<proteinExistence type="predicted"/>
<feature type="compositionally biased region" description="Low complexity" evidence="1">
    <location>
        <begin position="17"/>
        <end position="27"/>
    </location>
</feature>
<dbReference type="EMBL" id="JAPEIS010000017">
    <property type="protein sequence ID" value="KAJ8058108.1"/>
    <property type="molecule type" value="Genomic_DNA"/>
</dbReference>
<feature type="region of interest" description="Disordered" evidence="1">
    <location>
        <begin position="1"/>
        <end position="104"/>
    </location>
</feature>
<sequence length="104" mass="11148">MNLLKSSRLKNLHKSTRPVTTSTMTTPQSKGGVMRAKHTIENGNPMSKIPGKIDISSSRPPKCSWGKDKAPTSAGFDGSQQSYSPQAGPTTGGFPGTTRQSTWR</sequence>